<accession>A0A059BG79</accession>
<dbReference type="EMBL" id="KK198759">
    <property type="protein sequence ID" value="KCW65118.1"/>
    <property type="molecule type" value="Genomic_DNA"/>
</dbReference>
<organism evidence="1">
    <name type="scientific">Eucalyptus grandis</name>
    <name type="common">Flooded gum</name>
    <dbReference type="NCBI Taxonomy" id="71139"/>
    <lineage>
        <taxon>Eukaryota</taxon>
        <taxon>Viridiplantae</taxon>
        <taxon>Streptophyta</taxon>
        <taxon>Embryophyta</taxon>
        <taxon>Tracheophyta</taxon>
        <taxon>Spermatophyta</taxon>
        <taxon>Magnoliopsida</taxon>
        <taxon>eudicotyledons</taxon>
        <taxon>Gunneridae</taxon>
        <taxon>Pentapetalae</taxon>
        <taxon>rosids</taxon>
        <taxon>malvids</taxon>
        <taxon>Myrtales</taxon>
        <taxon>Myrtaceae</taxon>
        <taxon>Myrtoideae</taxon>
        <taxon>Eucalypteae</taxon>
        <taxon>Eucalyptus</taxon>
    </lineage>
</organism>
<dbReference type="AlphaFoldDB" id="A0A059BG79"/>
<gene>
    <name evidence="1" type="ORF">EUGRSUZ_G02627</name>
</gene>
<reference evidence="1" key="1">
    <citation type="submission" date="2013-07" db="EMBL/GenBank/DDBJ databases">
        <title>The genome of Eucalyptus grandis.</title>
        <authorList>
            <person name="Schmutz J."/>
            <person name="Hayes R."/>
            <person name="Myburg A."/>
            <person name="Tuskan G."/>
            <person name="Grattapaglia D."/>
            <person name="Rokhsar D.S."/>
        </authorList>
    </citation>
    <scope>NUCLEOTIDE SEQUENCE</scope>
    <source>
        <tissue evidence="1">Leaf extractions</tissue>
    </source>
</reference>
<proteinExistence type="predicted"/>
<evidence type="ECO:0000313" key="1">
    <source>
        <dbReference type="EMBL" id="KCW65118.1"/>
    </source>
</evidence>
<dbReference type="Gramene" id="KCW65118">
    <property type="protein sequence ID" value="KCW65118"/>
    <property type="gene ID" value="EUGRSUZ_G02627"/>
</dbReference>
<protein>
    <submittedName>
        <fullName evidence="1">Uncharacterized protein</fullName>
    </submittedName>
</protein>
<name>A0A059BG79_EUCGR</name>
<sequence>MDPQEDIVLSILKNFFQEGHAHVHRQRPQFSITYRCHHDFLNLLFLFFPVNERCRKGKGNEPLTAQL</sequence>
<dbReference type="InParanoid" id="A0A059BG79"/>